<keyword evidence="2" id="KW-1185">Reference proteome</keyword>
<evidence type="ECO:0000313" key="2">
    <source>
        <dbReference type="Proteomes" id="UP000254869"/>
    </source>
</evidence>
<dbReference type="PANTHER" id="PTHR34853:SF1">
    <property type="entry name" value="LIPASE 5"/>
    <property type="match status" value="1"/>
</dbReference>
<dbReference type="GO" id="GO:0016042">
    <property type="term" value="P:lipid catabolic process"/>
    <property type="evidence" value="ECO:0007669"/>
    <property type="project" value="InterPro"/>
</dbReference>
<evidence type="ECO:0000313" key="1">
    <source>
        <dbReference type="EMBL" id="RDI69036.1"/>
    </source>
</evidence>
<dbReference type="Gene3D" id="3.40.50.1820">
    <property type="entry name" value="alpha/beta hydrolase"/>
    <property type="match status" value="2"/>
</dbReference>
<protein>
    <submittedName>
        <fullName evidence="1">Secretory lipase</fullName>
    </submittedName>
</protein>
<name>A0A370IE83_9NOCA</name>
<organism evidence="1 2">
    <name type="scientific">Nocardia pseudobrasiliensis</name>
    <dbReference type="NCBI Taxonomy" id="45979"/>
    <lineage>
        <taxon>Bacteria</taxon>
        <taxon>Bacillati</taxon>
        <taxon>Actinomycetota</taxon>
        <taxon>Actinomycetes</taxon>
        <taxon>Mycobacteriales</taxon>
        <taxon>Nocardiaceae</taxon>
        <taxon>Nocardia</taxon>
    </lineage>
</organism>
<dbReference type="PIRSF" id="PIRSF029171">
    <property type="entry name" value="Esterase_LipA"/>
    <property type="match status" value="1"/>
</dbReference>
<gene>
    <name evidence="1" type="ORF">DFR76_101574</name>
</gene>
<comment type="caution">
    <text evidence="1">The sequence shown here is derived from an EMBL/GenBank/DDBJ whole genome shotgun (WGS) entry which is preliminary data.</text>
</comment>
<dbReference type="STRING" id="1210086.GCA_001613105_00428"/>
<dbReference type="Pfam" id="PF03583">
    <property type="entry name" value="LIP"/>
    <property type="match status" value="1"/>
</dbReference>
<dbReference type="Proteomes" id="UP000254869">
    <property type="component" value="Unassembled WGS sequence"/>
</dbReference>
<dbReference type="InterPro" id="IPR005152">
    <property type="entry name" value="Lipase_secreted"/>
</dbReference>
<reference evidence="1 2" key="1">
    <citation type="submission" date="2018-07" db="EMBL/GenBank/DDBJ databases">
        <title>Genomic Encyclopedia of Type Strains, Phase IV (KMG-IV): sequencing the most valuable type-strain genomes for metagenomic binning, comparative biology and taxonomic classification.</title>
        <authorList>
            <person name="Goeker M."/>
        </authorList>
    </citation>
    <scope>NUCLEOTIDE SEQUENCE [LARGE SCALE GENOMIC DNA]</scope>
    <source>
        <strain evidence="1 2">DSM 44290</strain>
    </source>
</reference>
<sequence length="392" mass="40875">MRRLLHLGRRKPGRPFTAALLTAGAIGFAHVIAAPQICASPASDVAAGTLLQTGPDDHLDPQLASTVGEARRFVYRSTGLAGKPAVVSGVYLTPAGMKPREGWPLIALGHGFAGMLEQCAPSADPSMYGSLPVVQRLIGRGWAVVMTDYQGLGTPGPHPALNTAVAGADILDSIRAVRQLTSDIATTTTLLGISEGGHAAESAAEMAPRYAPELRLRALALASPALDLAAMPDLIDQGRLTLSQEAGMPLVAAAVAASTDPSLPPTEVVHGVLAAGASTLLQCTTVDNPQKAAIAALARPSDVSFSTPRARTDFQTFLSDNALPRSPHTLPTFIARGSEDTLILPEWTTAAVAHMRQLGTNVDDHVGPVDHNDPATADWAIDWVAQQLHNQS</sequence>
<proteinExistence type="predicted"/>
<dbReference type="EMBL" id="QQBC01000001">
    <property type="protein sequence ID" value="RDI69036.1"/>
    <property type="molecule type" value="Genomic_DNA"/>
</dbReference>
<accession>A0A370IE83</accession>
<dbReference type="PANTHER" id="PTHR34853">
    <property type="match status" value="1"/>
</dbReference>
<dbReference type="AlphaFoldDB" id="A0A370IE83"/>
<dbReference type="InterPro" id="IPR029058">
    <property type="entry name" value="AB_hydrolase_fold"/>
</dbReference>
<dbReference type="SUPFAM" id="SSF53474">
    <property type="entry name" value="alpha/beta-Hydrolases"/>
    <property type="match status" value="1"/>
</dbReference>
<dbReference type="GO" id="GO:0004806">
    <property type="term" value="F:triacylglycerol lipase activity"/>
    <property type="evidence" value="ECO:0007669"/>
    <property type="project" value="InterPro"/>
</dbReference>